<reference evidence="5 6" key="1">
    <citation type="journal article" date="2007" name="Nature">
        <title>Evolution of genes and genomes on the Drosophila phylogeny.</title>
        <authorList>
            <consortium name="Drosophila 12 Genomes Consortium"/>
            <person name="Clark A.G."/>
            <person name="Eisen M.B."/>
            <person name="Smith D.R."/>
            <person name="Bergman C.M."/>
            <person name="Oliver B."/>
            <person name="Markow T.A."/>
            <person name="Kaufman T.C."/>
            <person name="Kellis M."/>
            <person name="Gelbart W."/>
            <person name="Iyer V.N."/>
            <person name="Pollard D.A."/>
            <person name="Sackton T.B."/>
            <person name="Larracuente A.M."/>
            <person name="Singh N.D."/>
            <person name="Abad J.P."/>
            <person name="Abt D.N."/>
            <person name="Adryan B."/>
            <person name="Aguade M."/>
            <person name="Akashi H."/>
            <person name="Anderson W.W."/>
            <person name="Aquadro C.F."/>
            <person name="Ardell D.H."/>
            <person name="Arguello R."/>
            <person name="Artieri C.G."/>
            <person name="Barbash D.A."/>
            <person name="Barker D."/>
            <person name="Barsanti P."/>
            <person name="Batterham P."/>
            <person name="Batzoglou S."/>
            <person name="Begun D."/>
            <person name="Bhutkar A."/>
            <person name="Blanco E."/>
            <person name="Bosak S.A."/>
            <person name="Bradley R.K."/>
            <person name="Brand A.D."/>
            <person name="Brent M.R."/>
            <person name="Brooks A.N."/>
            <person name="Brown R.H."/>
            <person name="Butlin R.K."/>
            <person name="Caggese C."/>
            <person name="Calvi B.R."/>
            <person name="Bernardo de Carvalho A."/>
            <person name="Caspi A."/>
            <person name="Castrezana S."/>
            <person name="Celniker S.E."/>
            <person name="Chang J.L."/>
            <person name="Chapple C."/>
            <person name="Chatterji S."/>
            <person name="Chinwalla A."/>
            <person name="Civetta A."/>
            <person name="Clifton S.W."/>
            <person name="Comeron J.M."/>
            <person name="Costello J.C."/>
            <person name="Coyne J.A."/>
            <person name="Daub J."/>
            <person name="David R.G."/>
            <person name="Delcher A.L."/>
            <person name="Delehaunty K."/>
            <person name="Do C.B."/>
            <person name="Ebling H."/>
            <person name="Edwards K."/>
            <person name="Eickbush T."/>
            <person name="Evans J.D."/>
            <person name="Filipski A."/>
            <person name="Findeiss S."/>
            <person name="Freyhult E."/>
            <person name="Fulton L."/>
            <person name="Fulton R."/>
            <person name="Garcia A.C."/>
            <person name="Gardiner A."/>
            <person name="Garfield D.A."/>
            <person name="Garvin B.E."/>
            <person name="Gibson G."/>
            <person name="Gilbert D."/>
            <person name="Gnerre S."/>
            <person name="Godfrey J."/>
            <person name="Good R."/>
            <person name="Gotea V."/>
            <person name="Gravely B."/>
            <person name="Greenberg A.J."/>
            <person name="Griffiths-Jones S."/>
            <person name="Gross S."/>
            <person name="Guigo R."/>
            <person name="Gustafson E.A."/>
            <person name="Haerty W."/>
            <person name="Hahn M.W."/>
            <person name="Halligan D.L."/>
            <person name="Halpern A.L."/>
            <person name="Halter G.M."/>
            <person name="Han M.V."/>
            <person name="Heger A."/>
            <person name="Hillier L."/>
            <person name="Hinrichs A.S."/>
            <person name="Holmes I."/>
            <person name="Hoskins R.A."/>
            <person name="Hubisz M.J."/>
            <person name="Hultmark D."/>
            <person name="Huntley M.A."/>
            <person name="Jaffe D.B."/>
            <person name="Jagadeeshan S."/>
            <person name="Jeck W.R."/>
            <person name="Johnson J."/>
            <person name="Jones C.D."/>
            <person name="Jordan W.C."/>
            <person name="Karpen G.H."/>
            <person name="Kataoka E."/>
            <person name="Keightley P.D."/>
            <person name="Kheradpour P."/>
            <person name="Kirkness E.F."/>
            <person name="Koerich L.B."/>
            <person name="Kristiansen K."/>
            <person name="Kudrna D."/>
            <person name="Kulathinal R.J."/>
            <person name="Kumar S."/>
            <person name="Kwok R."/>
            <person name="Lander E."/>
            <person name="Langley C.H."/>
            <person name="Lapoint R."/>
            <person name="Lazzaro B.P."/>
            <person name="Lee S.J."/>
            <person name="Levesque L."/>
            <person name="Li R."/>
            <person name="Lin C.F."/>
            <person name="Lin M.F."/>
            <person name="Lindblad-Toh K."/>
            <person name="Llopart A."/>
            <person name="Long M."/>
            <person name="Low L."/>
            <person name="Lozovsky E."/>
            <person name="Lu J."/>
            <person name="Luo M."/>
            <person name="Machado C.A."/>
            <person name="Makalowski W."/>
            <person name="Marzo M."/>
            <person name="Matsuda M."/>
            <person name="Matzkin L."/>
            <person name="McAllister B."/>
            <person name="McBride C.S."/>
            <person name="McKernan B."/>
            <person name="McKernan K."/>
            <person name="Mendez-Lago M."/>
            <person name="Minx P."/>
            <person name="Mollenhauer M.U."/>
            <person name="Montooth K."/>
            <person name="Mount S.M."/>
            <person name="Mu X."/>
            <person name="Myers E."/>
            <person name="Negre B."/>
            <person name="Newfeld S."/>
            <person name="Nielsen R."/>
            <person name="Noor M.A."/>
            <person name="O'Grady P."/>
            <person name="Pachter L."/>
            <person name="Papaceit M."/>
            <person name="Parisi M.J."/>
            <person name="Parisi M."/>
            <person name="Parts L."/>
            <person name="Pedersen J.S."/>
            <person name="Pesole G."/>
            <person name="Phillippy A.M."/>
            <person name="Ponting C.P."/>
            <person name="Pop M."/>
            <person name="Porcelli D."/>
            <person name="Powell J.R."/>
            <person name="Prohaska S."/>
            <person name="Pruitt K."/>
            <person name="Puig M."/>
            <person name="Quesneville H."/>
            <person name="Ram K.R."/>
            <person name="Rand D."/>
            <person name="Rasmussen M.D."/>
            <person name="Reed L.K."/>
            <person name="Reenan R."/>
            <person name="Reily A."/>
            <person name="Remington K.A."/>
            <person name="Rieger T.T."/>
            <person name="Ritchie M.G."/>
            <person name="Robin C."/>
            <person name="Rogers Y.H."/>
            <person name="Rohde C."/>
            <person name="Rozas J."/>
            <person name="Rubenfield M.J."/>
            <person name="Ruiz A."/>
            <person name="Russo S."/>
            <person name="Salzberg S.L."/>
            <person name="Sanchez-Gracia A."/>
            <person name="Saranga D.J."/>
            <person name="Sato H."/>
            <person name="Schaeffer S.W."/>
            <person name="Schatz M.C."/>
            <person name="Schlenke T."/>
            <person name="Schwartz R."/>
            <person name="Segarra C."/>
            <person name="Singh R.S."/>
            <person name="Sirot L."/>
            <person name="Sirota M."/>
            <person name="Sisneros N.B."/>
            <person name="Smith C.D."/>
            <person name="Smith T.F."/>
            <person name="Spieth J."/>
            <person name="Stage D.E."/>
            <person name="Stark A."/>
            <person name="Stephan W."/>
            <person name="Strausberg R.L."/>
            <person name="Strempel S."/>
            <person name="Sturgill D."/>
            <person name="Sutton G."/>
            <person name="Sutton G.G."/>
            <person name="Tao W."/>
            <person name="Teichmann S."/>
            <person name="Tobari Y.N."/>
            <person name="Tomimura Y."/>
            <person name="Tsolas J.M."/>
            <person name="Valente V.L."/>
            <person name="Venter E."/>
            <person name="Venter J.C."/>
            <person name="Vicario S."/>
            <person name="Vieira F.G."/>
            <person name="Vilella A.J."/>
            <person name="Villasante A."/>
            <person name="Walenz B."/>
            <person name="Wang J."/>
            <person name="Wasserman M."/>
            <person name="Watts T."/>
            <person name="Wilson D."/>
            <person name="Wilson R.K."/>
            <person name="Wing R.A."/>
            <person name="Wolfner M.F."/>
            <person name="Wong A."/>
            <person name="Wong G.K."/>
            <person name="Wu C.I."/>
            <person name="Wu G."/>
            <person name="Yamamoto D."/>
            <person name="Yang H.P."/>
            <person name="Yang S.P."/>
            <person name="Yorke J.A."/>
            <person name="Yoshida K."/>
            <person name="Zdobnov E."/>
            <person name="Zhang P."/>
            <person name="Zhang Y."/>
            <person name="Zimin A.V."/>
            <person name="Baldwin J."/>
            <person name="Abdouelleil A."/>
            <person name="Abdulkadir J."/>
            <person name="Abebe A."/>
            <person name="Abera B."/>
            <person name="Abreu J."/>
            <person name="Acer S.C."/>
            <person name="Aftuck L."/>
            <person name="Alexander A."/>
            <person name="An P."/>
            <person name="Anderson E."/>
            <person name="Anderson S."/>
            <person name="Arachi H."/>
            <person name="Azer M."/>
            <person name="Bachantsang P."/>
            <person name="Barry A."/>
            <person name="Bayul T."/>
            <person name="Berlin A."/>
            <person name="Bessette D."/>
            <person name="Bloom T."/>
            <person name="Blye J."/>
            <person name="Boguslavskiy L."/>
            <person name="Bonnet C."/>
            <person name="Boukhgalter B."/>
            <person name="Bourzgui I."/>
            <person name="Brown A."/>
            <person name="Cahill P."/>
            <person name="Channer S."/>
            <person name="Cheshatsang Y."/>
            <person name="Chuda L."/>
            <person name="Citroen M."/>
            <person name="Collymore A."/>
            <person name="Cooke P."/>
            <person name="Costello M."/>
            <person name="D'Aco K."/>
            <person name="Daza R."/>
            <person name="De Haan G."/>
            <person name="DeGray S."/>
            <person name="DeMaso C."/>
            <person name="Dhargay N."/>
            <person name="Dooley K."/>
            <person name="Dooley E."/>
            <person name="Doricent M."/>
            <person name="Dorje P."/>
            <person name="Dorjee K."/>
            <person name="Dupes A."/>
            <person name="Elong R."/>
            <person name="Falk J."/>
            <person name="Farina A."/>
            <person name="Faro S."/>
            <person name="Ferguson D."/>
            <person name="Fisher S."/>
            <person name="Foley C.D."/>
            <person name="Franke A."/>
            <person name="Friedrich D."/>
            <person name="Gadbois L."/>
            <person name="Gearin G."/>
            <person name="Gearin C.R."/>
            <person name="Giannoukos G."/>
            <person name="Goode T."/>
            <person name="Graham J."/>
            <person name="Grandbois E."/>
            <person name="Grewal S."/>
            <person name="Gyaltsen K."/>
            <person name="Hafez N."/>
            <person name="Hagos B."/>
            <person name="Hall J."/>
            <person name="Henson C."/>
            <person name="Hollinger A."/>
            <person name="Honan T."/>
            <person name="Huard M.D."/>
            <person name="Hughes L."/>
            <person name="Hurhula B."/>
            <person name="Husby M.E."/>
            <person name="Kamat A."/>
            <person name="Kanga B."/>
            <person name="Kashin S."/>
            <person name="Khazanovich D."/>
            <person name="Kisner P."/>
            <person name="Lance K."/>
            <person name="Lara M."/>
            <person name="Lee W."/>
            <person name="Lennon N."/>
            <person name="Letendre F."/>
            <person name="LeVine R."/>
            <person name="Lipovsky A."/>
            <person name="Liu X."/>
            <person name="Liu J."/>
            <person name="Liu S."/>
            <person name="Lokyitsang T."/>
            <person name="Lokyitsang Y."/>
            <person name="Lubonja R."/>
            <person name="Lui A."/>
            <person name="MacDonald P."/>
            <person name="Magnisalis V."/>
            <person name="Maru K."/>
            <person name="Matthews C."/>
            <person name="McCusker W."/>
            <person name="McDonough S."/>
            <person name="Mehta T."/>
            <person name="Meldrim J."/>
            <person name="Meneus L."/>
            <person name="Mihai O."/>
            <person name="Mihalev A."/>
            <person name="Mihova T."/>
            <person name="Mittelman R."/>
            <person name="Mlenga V."/>
            <person name="Montmayeur A."/>
            <person name="Mulrain L."/>
            <person name="Navidi A."/>
            <person name="Naylor J."/>
            <person name="Negash T."/>
            <person name="Nguyen T."/>
            <person name="Nguyen N."/>
            <person name="Nicol R."/>
            <person name="Norbu C."/>
            <person name="Norbu N."/>
            <person name="Novod N."/>
            <person name="O'Neill B."/>
            <person name="Osman S."/>
            <person name="Markiewicz E."/>
            <person name="Oyono O.L."/>
            <person name="Patti C."/>
            <person name="Phunkhang P."/>
            <person name="Pierre F."/>
            <person name="Priest M."/>
            <person name="Raghuraman S."/>
            <person name="Rege F."/>
            <person name="Reyes R."/>
            <person name="Rise C."/>
            <person name="Rogov P."/>
            <person name="Ross K."/>
            <person name="Ryan E."/>
            <person name="Settipalli S."/>
            <person name="Shea T."/>
            <person name="Sherpa N."/>
            <person name="Shi L."/>
            <person name="Shih D."/>
            <person name="Sparrow T."/>
            <person name="Spaulding J."/>
            <person name="Stalker J."/>
            <person name="Stange-Thomann N."/>
            <person name="Stavropoulos S."/>
            <person name="Stone C."/>
            <person name="Strader C."/>
            <person name="Tesfaye S."/>
            <person name="Thomson T."/>
            <person name="Thoulutsang Y."/>
            <person name="Thoulutsang D."/>
            <person name="Topham K."/>
            <person name="Topping I."/>
            <person name="Tsamla T."/>
            <person name="Vassiliev H."/>
            <person name="Vo A."/>
            <person name="Wangchuk T."/>
            <person name="Wangdi T."/>
            <person name="Weiand M."/>
            <person name="Wilkinson J."/>
            <person name="Wilson A."/>
            <person name="Yadav S."/>
            <person name="Young G."/>
            <person name="Yu Q."/>
            <person name="Zembek L."/>
            <person name="Zhong D."/>
            <person name="Zimmer A."/>
            <person name="Zwirko Z."/>
            <person name="Jaffe D.B."/>
            <person name="Alvarez P."/>
            <person name="Brockman W."/>
            <person name="Butler J."/>
            <person name="Chin C."/>
            <person name="Gnerre S."/>
            <person name="Grabherr M."/>
            <person name="Kleber M."/>
            <person name="Mauceli E."/>
            <person name="MacCallum I."/>
        </authorList>
    </citation>
    <scope>NUCLEOTIDE SEQUENCE [LARGE SCALE GENOMIC DNA]</scope>
    <source>
        <strain evidence="6">Rob3c / Tucson 14021-0248.25</strain>
    </source>
</reference>
<dbReference type="Proteomes" id="UP000001292">
    <property type="component" value="Unassembled WGS sequence"/>
</dbReference>
<evidence type="ECO:0000256" key="1">
    <source>
        <dbReference type="ARBA" id="ARBA00015005"/>
    </source>
</evidence>
<dbReference type="AlphaFoldDB" id="B4HPY7"/>
<evidence type="ECO:0000313" key="6">
    <source>
        <dbReference type="Proteomes" id="UP000001292"/>
    </source>
</evidence>
<dbReference type="STRING" id="7238.B4HPY7"/>
<organism evidence="6">
    <name type="scientific">Drosophila sechellia</name>
    <name type="common">Fruit fly</name>
    <dbReference type="NCBI Taxonomy" id="7238"/>
    <lineage>
        <taxon>Eukaryota</taxon>
        <taxon>Metazoa</taxon>
        <taxon>Ecdysozoa</taxon>
        <taxon>Arthropoda</taxon>
        <taxon>Hexapoda</taxon>
        <taxon>Insecta</taxon>
        <taxon>Pterygota</taxon>
        <taxon>Neoptera</taxon>
        <taxon>Endopterygota</taxon>
        <taxon>Diptera</taxon>
        <taxon>Brachycera</taxon>
        <taxon>Muscomorpha</taxon>
        <taxon>Ephydroidea</taxon>
        <taxon>Drosophilidae</taxon>
        <taxon>Drosophila</taxon>
        <taxon>Sophophora</taxon>
    </lineage>
</organism>
<protein>
    <recommendedName>
        <fullName evidence="1">Oxidative stress-responsive serine-rich protein 1</fullName>
    </recommendedName>
    <alternativeName>
        <fullName evidence="4">Oxidative stress-responsive protein 1</fullName>
    </alternativeName>
    <alternativeName>
        <fullName evidence="3">Peroxide-inducible transcript 1 protein</fullName>
    </alternativeName>
</protein>
<dbReference type="EMBL" id="CH480816">
    <property type="protein sequence ID" value="EDW47650.1"/>
    <property type="molecule type" value="Genomic_DNA"/>
</dbReference>
<keyword evidence="2" id="KW-0597">Phosphoprotein</keyword>
<dbReference type="OMA" id="LHKMIIS"/>
<gene>
    <name evidence="5" type="primary">Dsec\GM20323</name>
    <name evidence="5" type="ORF">Dsec_GM20323</name>
</gene>
<dbReference type="GO" id="GO:0070301">
    <property type="term" value="P:cellular response to hydrogen peroxide"/>
    <property type="evidence" value="ECO:0007669"/>
    <property type="project" value="TreeGrafter"/>
</dbReference>
<evidence type="ECO:0000256" key="2">
    <source>
        <dbReference type="ARBA" id="ARBA00022553"/>
    </source>
</evidence>
<proteinExistence type="predicted"/>
<evidence type="ECO:0000256" key="3">
    <source>
        <dbReference type="ARBA" id="ARBA00029721"/>
    </source>
</evidence>
<evidence type="ECO:0000256" key="4">
    <source>
        <dbReference type="ARBA" id="ARBA00031405"/>
    </source>
</evidence>
<keyword evidence="6" id="KW-1185">Reference proteome</keyword>
<name>B4HPY7_DROSE</name>
<accession>B4HPY7</accession>
<dbReference type="PhylomeDB" id="B4HPY7"/>
<evidence type="ECO:0000313" key="5">
    <source>
        <dbReference type="EMBL" id="EDW47650.1"/>
    </source>
</evidence>
<dbReference type="OrthoDB" id="10045817at2759"/>
<sequence>MSIEKLSSELHKMIISADPIEATTSDKSALEATLDSNKFDDLRIPTHTVRQKFLSRKSIIQHPFEIRSEGVSGNAYDIKTMMGECENISGFGNPINLTIPKVDKPQKLAKSIPRDPDTVSQTCQRDDIFPNGGTEAQAQSPDEVNFEELASYFENMLNIPKNLPPSAEIMYT</sequence>
<dbReference type="HOGENOM" id="CLU_1469693_0_0_1"/>
<dbReference type="PANTHER" id="PTHR31383:SF2">
    <property type="entry name" value="OXIDATIVE STRESS-RESPONSIVE SERINE-RICH PROTEIN 1"/>
    <property type="match status" value="1"/>
</dbReference>
<dbReference type="PANTHER" id="PTHR31383">
    <property type="entry name" value="OXIDATIVE STRESS-RESPONSE SERINE-RICH PROTEIN 1"/>
    <property type="match status" value="1"/>
</dbReference>
<dbReference type="InterPro" id="IPR008494">
    <property type="entry name" value="DUF776"/>
</dbReference>
<dbReference type="KEGG" id="dse:6608923"/>